<protein>
    <submittedName>
        <fullName evidence="8">Cytochrome P450</fullName>
    </submittedName>
</protein>
<proteinExistence type="inferred from homology"/>
<keyword evidence="6 7" id="KW-0503">Monooxygenase</keyword>
<keyword evidence="3 7" id="KW-0479">Metal-binding</keyword>
<dbReference type="RefSeq" id="WP_153758119.1">
    <property type="nucleotide sequence ID" value="NZ_CP045851.1"/>
</dbReference>
<evidence type="ECO:0000256" key="4">
    <source>
        <dbReference type="ARBA" id="ARBA00023002"/>
    </source>
</evidence>
<keyword evidence="5 7" id="KW-0408">Iron</keyword>
<evidence type="ECO:0000256" key="2">
    <source>
        <dbReference type="ARBA" id="ARBA00022617"/>
    </source>
</evidence>
<keyword evidence="9" id="KW-1185">Reference proteome</keyword>
<reference evidence="8 9" key="1">
    <citation type="submission" date="2019-11" db="EMBL/GenBank/DDBJ databases">
        <authorList>
            <person name="He Y."/>
        </authorList>
    </citation>
    <scope>NUCLEOTIDE SEQUENCE [LARGE SCALE GENOMIC DNA]</scope>
    <source>
        <strain evidence="8 9">SCSIO 58843</strain>
    </source>
</reference>
<evidence type="ECO:0000313" key="9">
    <source>
        <dbReference type="Proteomes" id="UP000334019"/>
    </source>
</evidence>
<keyword evidence="2 7" id="KW-0349">Heme</keyword>
<accession>A0A5Q2REE9</accession>
<evidence type="ECO:0000256" key="1">
    <source>
        <dbReference type="ARBA" id="ARBA00010617"/>
    </source>
</evidence>
<dbReference type="PRINTS" id="PR00385">
    <property type="entry name" value="P450"/>
</dbReference>
<evidence type="ECO:0000313" key="8">
    <source>
        <dbReference type="EMBL" id="QGG94013.1"/>
    </source>
</evidence>
<dbReference type="InterPro" id="IPR002397">
    <property type="entry name" value="Cyt_P450_B"/>
</dbReference>
<name>A0A5Q2REE9_9ACTN</name>
<dbReference type="Proteomes" id="UP000334019">
    <property type="component" value="Chromosome"/>
</dbReference>
<dbReference type="InterPro" id="IPR001128">
    <property type="entry name" value="Cyt_P450"/>
</dbReference>
<dbReference type="GO" id="GO:0020037">
    <property type="term" value="F:heme binding"/>
    <property type="evidence" value="ECO:0007669"/>
    <property type="project" value="InterPro"/>
</dbReference>
<dbReference type="PROSITE" id="PS00086">
    <property type="entry name" value="CYTOCHROME_P450"/>
    <property type="match status" value="1"/>
</dbReference>
<dbReference type="PANTHER" id="PTHR46696">
    <property type="entry name" value="P450, PUTATIVE (EUROFUNG)-RELATED"/>
    <property type="match status" value="1"/>
</dbReference>
<dbReference type="GO" id="GO:0004497">
    <property type="term" value="F:monooxygenase activity"/>
    <property type="evidence" value="ECO:0007669"/>
    <property type="project" value="UniProtKB-KW"/>
</dbReference>
<evidence type="ECO:0000256" key="7">
    <source>
        <dbReference type="RuleBase" id="RU000461"/>
    </source>
</evidence>
<dbReference type="InterPro" id="IPR017972">
    <property type="entry name" value="Cyt_P450_CS"/>
</dbReference>
<keyword evidence="4 7" id="KW-0560">Oxidoreductase</keyword>
<dbReference type="PRINTS" id="PR00359">
    <property type="entry name" value="BP450"/>
</dbReference>
<dbReference type="EMBL" id="CP045851">
    <property type="protein sequence ID" value="QGG94013.1"/>
    <property type="molecule type" value="Genomic_DNA"/>
</dbReference>
<dbReference type="GO" id="GO:0016705">
    <property type="term" value="F:oxidoreductase activity, acting on paired donors, with incorporation or reduction of molecular oxygen"/>
    <property type="evidence" value="ECO:0007669"/>
    <property type="project" value="InterPro"/>
</dbReference>
<dbReference type="Pfam" id="PF00067">
    <property type="entry name" value="p450"/>
    <property type="match status" value="1"/>
</dbReference>
<dbReference type="AlphaFoldDB" id="A0A5Q2REE9"/>
<dbReference type="SUPFAM" id="SSF48264">
    <property type="entry name" value="Cytochrome P450"/>
    <property type="match status" value="1"/>
</dbReference>
<dbReference type="PANTHER" id="PTHR46696:SF6">
    <property type="entry name" value="P450, PUTATIVE (EUROFUNG)-RELATED"/>
    <property type="match status" value="1"/>
</dbReference>
<dbReference type="InterPro" id="IPR036396">
    <property type="entry name" value="Cyt_P450_sf"/>
</dbReference>
<gene>
    <name evidence="8" type="ORF">GH723_02215</name>
</gene>
<evidence type="ECO:0000256" key="5">
    <source>
        <dbReference type="ARBA" id="ARBA00023004"/>
    </source>
</evidence>
<evidence type="ECO:0000256" key="3">
    <source>
        <dbReference type="ARBA" id="ARBA00022723"/>
    </source>
</evidence>
<organism evidence="8 9">
    <name type="scientific">Actinomarinicola tropica</name>
    <dbReference type="NCBI Taxonomy" id="2789776"/>
    <lineage>
        <taxon>Bacteria</taxon>
        <taxon>Bacillati</taxon>
        <taxon>Actinomycetota</taxon>
        <taxon>Acidimicrobiia</taxon>
        <taxon>Acidimicrobiales</taxon>
        <taxon>Iamiaceae</taxon>
        <taxon>Actinomarinicola</taxon>
    </lineage>
</organism>
<dbReference type="FunFam" id="1.10.630.10:FF:000018">
    <property type="entry name" value="Cytochrome P450 monooxygenase"/>
    <property type="match status" value="1"/>
</dbReference>
<dbReference type="Gene3D" id="1.10.630.10">
    <property type="entry name" value="Cytochrome P450"/>
    <property type="match status" value="1"/>
</dbReference>
<comment type="similarity">
    <text evidence="1 7">Belongs to the cytochrome P450 family.</text>
</comment>
<dbReference type="GO" id="GO:0005506">
    <property type="term" value="F:iron ion binding"/>
    <property type="evidence" value="ECO:0007669"/>
    <property type="project" value="InterPro"/>
</dbReference>
<evidence type="ECO:0000256" key="6">
    <source>
        <dbReference type="ARBA" id="ARBA00023033"/>
    </source>
</evidence>
<sequence>MTIIDDVLDWANDFDIFHRDYVAEPERTWDELRERCPIAFTERRNRAWLPVRYDDIAQIAHDVEHFSSSDVGVVTINRPGEGALTAGAPPISSDPPVDTWARRLLLPAFGPSAIEKMTPITRGLANELIDEFAHTGRGDAAADYAQHIPVRIIATMLGIPVEHEDRFTEWVVKILQEGFHNIDGSRAALEELIGYFAERIAEHRALPEGERPDDLLTLLIESDVDGEPIEDMHLLGTCFLLLVAGIDTTWSSIGSGLWHLATHPEDQRRLREEPELMDTAVEEILRMYSPVTMARAVTEDIEFNGCPMKAGDKVLMAFPAGNRDPEHFERADEFVIDRKKNRHFAFGSGIHRCLGSNLARMELKVAIQTFLDRVPTFTVEDPDKVTWVGGQVRGPRNVPIVFDAP</sequence>
<dbReference type="KEGG" id="atq:GH723_02215"/>